<dbReference type="SUPFAM" id="SSF101912">
    <property type="entry name" value="Sema domain"/>
    <property type="match status" value="1"/>
</dbReference>
<name>A0A8E0RVI6_9TREM</name>
<dbReference type="SUPFAM" id="SSF82895">
    <property type="entry name" value="TSP-1 type 1 repeat"/>
    <property type="match status" value="2"/>
</dbReference>
<feature type="transmembrane region" description="Helical" evidence="8">
    <location>
        <begin position="789"/>
        <end position="811"/>
    </location>
</feature>
<sequence length="1027" mass="115956">MTYASNRNLYVAGWFHEDHISVPTITRISESRPEGNLGSTIQYARFPARNKWIFPDDRTEFVYSFEFHDAVYFVFREPSEELIEGCKKIVDDTSRSGRLQTFVKATIACPGSNEAQTQSLFIHPIIQSVHLDQSSKTFFAAFTTSSAMPASSVLCEYRLTEIEKVFEGPFHLFRREHTKYDNPIRCLNADTTENMGVDLPLNSRLMHNVIRPRTGEPILMKEGIIWKHLSVDWVPHTPKSDNNLIAFTMDSEDVLTKWHLFKSEACVIEQMHIHRDPELEHPRDKTVHMQLIRNDSKAVLLISTTKSVYCLPVARCSRLGNSEHACELLHDPYCAWNRQTQKCQQVTDAEKPEKQLTRYETCPSGIQKPSDVIVDGHWGAWGPWSTCKMNPDQSNHARWIADSASRAGMRKWDDGEPIIVNDCQCRYRYCSSPYRYGAGSKTCPGEDAVQLANCSIDGMWTAWSSWSGCEPSCKRPRRGDRLIGPVLNEISTNEDSNPLRTRHRWCSNPSPMGELGRRCTGVGKESRPCAKLDIDCPDKHPHLNIVVNPKSLFIWSAWSEWNMCSAVCNGGVQLRWRKCGPIEEIKYFQPPALKTIMITDLLKQDFPNRCLGEAHESRTCNTHNCPTNPKKTTESILPEKPIQPSGGWSSWTSCSRPCGGGVRNRWRLTGSSSGSTIVSGSKPLDLGNDGADMEEELCNSHPCPVDLGLKTSTPWADWSECFPLDTMSYEVRIRAREHCKGCELVQAERCDTHDIVSIDEILQRAPQLRGAKSAEQDMEEHGEYGIGHALAAGIFGALLGIAVVLIPYCIYFREKKRGQTTDRKRQIFSGLRKKNEKKPQQERNMPYIWFADTDQPEKAAVKQLLVQRRRINSPDVHVSPPTARKRAEKFRVTENPADSPSTMRTHSSVARADPYRNASLTRIQALHNDHRNVMKKRNVNPLSANESDFQWEPISVDKTGMNPGFVDSSPAQCHYVPSNALHQSAASTYDSNMNSVGIMNKCGSANTQGREMSSPSIKNEETIYASA</sequence>
<evidence type="ECO:0000256" key="2">
    <source>
        <dbReference type="ARBA" id="ARBA00022782"/>
    </source>
</evidence>
<dbReference type="PROSITE" id="PS51004">
    <property type="entry name" value="SEMA"/>
    <property type="match status" value="1"/>
</dbReference>
<feature type="compositionally biased region" description="Polar residues" evidence="7">
    <location>
        <begin position="1005"/>
        <end position="1017"/>
    </location>
</feature>
<comment type="caution">
    <text evidence="10">The sequence shown here is derived from an EMBL/GenBank/DDBJ whole genome shotgun (WGS) entry which is preliminary data.</text>
</comment>
<keyword evidence="8" id="KW-0812">Transmembrane</keyword>
<keyword evidence="8" id="KW-1133">Transmembrane helix</keyword>
<dbReference type="GO" id="GO:0030335">
    <property type="term" value="P:positive regulation of cell migration"/>
    <property type="evidence" value="ECO:0007669"/>
    <property type="project" value="TreeGrafter"/>
</dbReference>
<organism evidence="10 11">
    <name type="scientific">Fasciolopsis buskii</name>
    <dbReference type="NCBI Taxonomy" id="27845"/>
    <lineage>
        <taxon>Eukaryota</taxon>
        <taxon>Metazoa</taxon>
        <taxon>Spiralia</taxon>
        <taxon>Lophotrochozoa</taxon>
        <taxon>Platyhelminthes</taxon>
        <taxon>Trematoda</taxon>
        <taxon>Digenea</taxon>
        <taxon>Plagiorchiida</taxon>
        <taxon>Echinostomata</taxon>
        <taxon>Echinostomatoidea</taxon>
        <taxon>Fasciolidae</taxon>
        <taxon>Fasciolopsis</taxon>
    </lineage>
</organism>
<feature type="region of interest" description="Disordered" evidence="7">
    <location>
        <begin position="822"/>
        <end position="843"/>
    </location>
</feature>
<dbReference type="GO" id="GO:0030154">
    <property type="term" value="P:cell differentiation"/>
    <property type="evidence" value="ECO:0007669"/>
    <property type="project" value="UniProtKB-KW"/>
</dbReference>
<reference evidence="10" key="1">
    <citation type="submission" date="2019-05" db="EMBL/GenBank/DDBJ databases">
        <title>Annotation for the trematode Fasciolopsis buski.</title>
        <authorList>
            <person name="Choi Y.-J."/>
        </authorList>
    </citation>
    <scope>NUCLEOTIDE SEQUENCE</scope>
    <source>
        <strain evidence="10">HT</strain>
        <tissue evidence="10">Whole worm</tissue>
    </source>
</reference>
<dbReference type="InterPro" id="IPR016201">
    <property type="entry name" value="PSI"/>
</dbReference>
<evidence type="ECO:0000256" key="1">
    <source>
        <dbReference type="ARBA" id="ARBA00004167"/>
    </source>
</evidence>
<dbReference type="Gene3D" id="2.130.10.10">
    <property type="entry name" value="YVTN repeat-like/Quinoprotein amine dehydrogenase"/>
    <property type="match status" value="1"/>
</dbReference>
<dbReference type="PANTHER" id="PTHR11036">
    <property type="entry name" value="SEMAPHORIN"/>
    <property type="match status" value="1"/>
</dbReference>
<feature type="region of interest" description="Disordered" evidence="7">
    <location>
        <begin position="1005"/>
        <end position="1027"/>
    </location>
</feature>
<evidence type="ECO:0000256" key="8">
    <source>
        <dbReference type="SAM" id="Phobius"/>
    </source>
</evidence>
<dbReference type="PROSITE" id="PS50092">
    <property type="entry name" value="TSP1"/>
    <property type="match status" value="3"/>
</dbReference>
<dbReference type="SUPFAM" id="SSF103575">
    <property type="entry name" value="Plexin repeat"/>
    <property type="match status" value="1"/>
</dbReference>
<evidence type="ECO:0000256" key="3">
    <source>
        <dbReference type="ARBA" id="ARBA00022902"/>
    </source>
</evidence>
<evidence type="ECO:0000259" key="9">
    <source>
        <dbReference type="PROSITE" id="PS51004"/>
    </source>
</evidence>
<dbReference type="GO" id="GO:0045499">
    <property type="term" value="F:chemorepellent activity"/>
    <property type="evidence" value="ECO:0007669"/>
    <property type="project" value="TreeGrafter"/>
</dbReference>
<keyword evidence="5" id="KW-0325">Glycoprotein</keyword>
<keyword evidence="2" id="KW-0221">Differentiation</keyword>
<keyword evidence="11" id="KW-1185">Reference proteome</keyword>
<dbReference type="GO" id="GO:0030215">
    <property type="term" value="F:semaphorin receptor binding"/>
    <property type="evidence" value="ECO:0007669"/>
    <property type="project" value="InterPro"/>
</dbReference>
<keyword evidence="4" id="KW-1015">Disulfide bond</keyword>
<dbReference type="Pfam" id="PF01403">
    <property type="entry name" value="Sema"/>
    <property type="match status" value="1"/>
</dbReference>
<dbReference type="PANTHER" id="PTHR11036:SF127">
    <property type="entry name" value="SEMAPHORIN-1A"/>
    <property type="match status" value="1"/>
</dbReference>
<feature type="region of interest" description="Disordered" evidence="7">
    <location>
        <begin position="874"/>
        <end position="909"/>
    </location>
</feature>
<protein>
    <recommendedName>
        <fullName evidence="9">Sema domain-containing protein</fullName>
    </recommendedName>
</protein>
<dbReference type="GO" id="GO:0005886">
    <property type="term" value="C:plasma membrane"/>
    <property type="evidence" value="ECO:0007669"/>
    <property type="project" value="TreeGrafter"/>
</dbReference>
<feature type="compositionally biased region" description="Polar residues" evidence="7">
    <location>
        <begin position="896"/>
        <end position="908"/>
    </location>
</feature>
<dbReference type="InterPro" id="IPR036352">
    <property type="entry name" value="Semap_dom_sf"/>
</dbReference>
<dbReference type="InterPro" id="IPR036383">
    <property type="entry name" value="TSP1_rpt_sf"/>
</dbReference>
<comment type="caution">
    <text evidence="6">Lacks conserved residue(s) required for the propagation of feature annotation.</text>
</comment>
<evidence type="ECO:0000256" key="5">
    <source>
        <dbReference type="ARBA" id="ARBA00023180"/>
    </source>
</evidence>
<evidence type="ECO:0000256" key="7">
    <source>
        <dbReference type="SAM" id="MobiDB-lite"/>
    </source>
</evidence>
<keyword evidence="8" id="KW-0472">Membrane</keyword>
<evidence type="ECO:0000256" key="6">
    <source>
        <dbReference type="PROSITE-ProRule" id="PRU00352"/>
    </source>
</evidence>
<feature type="region of interest" description="Disordered" evidence="7">
    <location>
        <begin position="631"/>
        <end position="651"/>
    </location>
</feature>
<dbReference type="InterPro" id="IPR001627">
    <property type="entry name" value="Semap_dom"/>
</dbReference>
<dbReference type="Proteomes" id="UP000728185">
    <property type="component" value="Unassembled WGS sequence"/>
</dbReference>
<dbReference type="SMART" id="SM00630">
    <property type="entry name" value="Sema"/>
    <property type="match status" value="1"/>
</dbReference>
<dbReference type="InterPro" id="IPR015943">
    <property type="entry name" value="WD40/YVTN_repeat-like_dom_sf"/>
</dbReference>
<keyword evidence="3" id="KW-0524">Neurogenesis</keyword>
<dbReference type="SMART" id="SM00423">
    <property type="entry name" value="PSI"/>
    <property type="match status" value="1"/>
</dbReference>
<evidence type="ECO:0000256" key="4">
    <source>
        <dbReference type="ARBA" id="ARBA00023157"/>
    </source>
</evidence>
<evidence type="ECO:0000313" key="11">
    <source>
        <dbReference type="Proteomes" id="UP000728185"/>
    </source>
</evidence>
<dbReference type="Gene3D" id="2.20.100.10">
    <property type="entry name" value="Thrombospondin type-1 (TSP1) repeat"/>
    <property type="match status" value="3"/>
</dbReference>
<comment type="subcellular location">
    <subcellularLocation>
        <location evidence="1">Membrane</location>
        <topology evidence="1">Single-pass membrane protein</topology>
    </subcellularLocation>
</comment>
<feature type="domain" description="Sema" evidence="9">
    <location>
        <begin position="1"/>
        <end position="313"/>
    </location>
</feature>
<dbReference type="AlphaFoldDB" id="A0A8E0RVI6"/>
<accession>A0A8E0RVI6</accession>
<proteinExistence type="predicted"/>
<dbReference type="EMBL" id="LUCM01006201">
    <property type="protein sequence ID" value="KAA0191631.1"/>
    <property type="molecule type" value="Genomic_DNA"/>
</dbReference>
<dbReference type="GO" id="GO:0007399">
    <property type="term" value="P:nervous system development"/>
    <property type="evidence" value="ECO:0007669"/>
    <property type="project" value="UniProtKB-KW"/>
</dbReference>
<dbReference type="InterPro" id="IPR000884">
    <property type="entry name" value="TSP1_rpt"/>
</dbReference>
<gene>
    <name evidence="10" type="ORF">FBUS_05501</name>
</gene>
<dbReference type="SMART" id="SM00209">
    <property type="entry name" value="TSP1"/>
    <property type="match status" value="2"/>
</dbReference>
<dbReference type="Gene3D" id="3.30.1680.10">
    <property type="entry name" value="ligand-binding face of the semaphorins, domain 2"/>
    <property type="match status" value="1"/>
</dbReference>
<dbReference type="InterPro" id="IPR027231">
    <property type="entry name" value="Semaphorin"/>
</dbReference>
<dbReference type="OrthoDB" id="9988752at2759"/>
<evidence type="ECO:0000313" key="10">
    <source>
        <dbReference type="EMBL" id="KAA0191631.1"/>
    </source>
</evidence>